<feature type="transmembrane region" description="Helical" evidence="1">
    <location>
        <begin position="262"/>
        <end position="282"/>
    </location>
</feature>
<proteinExistence type="predicted"/>
<dbReference type="InterPro" id="IPR043993">
    <property type="entry name" value="T4SS_pilin"/>
</dbReference>
<gene>
    <name evidence="2" type="ORF">ENV41_01010</name>
</gene>
<protein>
    <submittedName>
        <fullName evidence="2">Uncharacterized protein</fullName>
    </submittedName>
</protein>
<evidence type="ECO:0000256" key="1">
    <source>
        <dbReference type="SAM" id="Phobius"/>
    </source>
</evidence>
<comment type="caution">
    <text evidence="2">The sequence shown here is derived from an EMBL/GenBank/DDBJ whole genome shotgun (WGS) entry which is preliminary data.</text>
</comment>
<feature type="transmembrane region" description="Helical" evidence="1">
    <location>
        <begin position="302"/>
        <end position="323"/>
    </location>
</feature>
<evidence type="ECO:0000313" key="2">
    <source>
        <dbReference type="EMBL" id="HFZ08701.1"/>
    </source>
</evidence>
<dbReference type="AlphaFoldDB" id="A0A7V3J991"/>
<keyword evidence="1" id="KW-1133">Transmembrane helix</keyword>
<keyword evidence="1" id="KW-0812">Transmembrane</keyword>
<organism evidence="2">
    <name type="scientific">candidate division CPR3 bacterium</name>
    <dbReference type="NCBI Taxonomy" id="2268181"/>
    <lineage>
        <taxon>Bacteria</taxon>
        <taxon>Bacteria division CPR3</taxon>
    </lineage>
</organism>
<accession>A0A7V3J991</accession>
<dbReference type="Pfam" id="PF18895">
    <property type="entry name" value="T4SS_pilin"/>
    <property type="match status" value="1"/>
</dbReference>
<reference evidence="2" key="1">
    <citation type="journal article" date="2020" name="mSystems">
        <title>Genome- and Community-Level Interaction Insights into Carbon Utilization and Element Cycling Functions of Hydrothermarchaeota in Hydrothermal Sediment.</title>
        <authorList>
            <person name="Zhou Z."/>
            <person name="Liu Y."/>
            <person name="Xu W."/>
            <person name="Pan J."/>
            <person name="Luo Z.H."/>
            <person name="Li M."/>
        </authorList>
    </citation>
    <scope>NUCLEOTIDE SEQUENCE [LARGE SCALE GENOMIC DNA]</scope>
    <source>
        <strain evidence="2">SpSt-757</strain>
    </source>
</reference>
<dbReference type="EMBL" id="DTGG01000031">
    <property type="protein sequence ID" value="HFZ08701.1"/>
    <property type="molecule type" value="Genomic_DNA"/>
</dbReference>
<name>A0A7V3J991_UNCC3</name>
<sequence length="335" mass="34839">MKLIITAIIVTAVIFGFKIANAQLPVEAGLGETCTRSVSCVDVDENGVINEVDCGAPENTSCSLCKGNVIQCSSPFHCGQSGKCVQCESDSDCAEPLRESCTDGVCTLPGGNNAGDLCADDSNCKSGTKCGPRKVCEEAGGFKKAFNLSCKDTRDCANGLFCSSTGRCVECDDNQDCINLFGDPGSLCDQGVCSLPKGKADGSWCTKDTQCSSGKCSDGNICIAAAKSGGERGGGEGGEGDWTGVDITIEDVANIIEGIACWLTRIATAIMVIFLVLAGLRFMNARGNPTAYQAAVKNFQNVLIGILVIMAVYVIIATIAYAVGRTDFSLIPLVC</sequence>
<keyword evidence="1" id="KW-0472">Membrane</keyword>